<protein>
    <recommendedName>
        <fullName evidence="5">Ribosome-recycling factor</fullName>
        <shortName evidence="5">RRF</shortName>
    </recommendedName>
    <alternativeName>
        <fullName evidence="5">Ribosome-releasing factor</fullName>
    </alternativeName>
</protein>
<keyword evidence="3 5" id="KW-0963">Cytoplasm</keyword>
<comment type="function">
    <text evidence="5">Responsible for the release of ribosomes from messenger RNA at the termination of protein biosynthesis. May increase the efficiency of translation by recycling ribosomes from one round of translation to another.</text>
</comment>
<dbReference type="SUPFAM" id="SSF55194">
    <property type="entry name" value="Ribosome recycling factor, RRF"/>
    <property type="match status" value="1"/>
</dbReference>
<organism evidence="8 9">
    <name type="scientific">Falseniella ignava</name>
    <dbReference type="NCBI Taxonomy" id="137730"/>
    <lineage>
        <taxon>Bacteria</taxon>
        <taxon>Bacillati</taxon>
        <taxon>Bacillota</taxon>
        <taxon>Bacilli</taxon>
        <taxon>Lactobacillales</taxon>
        <taxon>Aerococcaceae</taxon>
        <taxon>Falseniella</taxon>
    </lineage>
</organism>
<dbReference type="Proteomes" id="UP000234384">
    <property type="component" value="Unassembled WGS sequence"/>
</dbReference>
<evidence type="ECO:0000256" key="1">
    <source>
        <dbReference type="ARBA" id="ARBA00004496"/>
    </source>
</evidence>
<dbReference type="AlphaFoldDB" id="A0A2I1K4F2"/>
<comment type="subcellular location">
    <subcellularLocation>
        <location evidence="1 5">Cytoplasm</location>
    </subcellularLocation>
</comment>
<dbReference type="CDD" id="cd00520">
    <property type="entry name" value="RRF"/>
    <property type="match status" value="1"/>
</dbReference>
<dbReference type="NCBIfam" id="TIGR00496">
    <property type="entry name" value="frr"/>
    <property type="match status" value="1"/>
</dbReference>
<dbReference type="FunFam" id="3.30.1360.40:FF:000001">
    <property type="entry name" value="Ribosome-recycling factor"/>
    <property type="match status" value="1"/>
</dbReference>
<sequence>MNSSELLKTTRERMSKSIESFQRELGTIRAGRANASILDRVQVQYYGAPTPLNQLASIASPEARMLVITPYDKSSLGEIEKAILQSDVGITPSNDGNVIRLIIPALTKERRQELSKVVGKEQENAKIAVRNIRRDSIDEAKKAEKNKELTEDELRNYEEEIQKITDQSTKEIDKLAEEKIDEIMND</sequence>
<dbReference type="Pfam" id="PF01765">
    <property type="entry name" value="RRF"/>
    <property type="match status" value="1"/>
</dbReference>
<dbReference type="GO" id="GO:0005737">
    <property type="term" value="C:cytoplasm"/>
    <property type="evidence" value="ECO:0007669"/>
    <property type="project" value="UniProtKB-SubCell"/>
</dbReference>
<dbReference type="OrthoDB" id="9804006at2"/>
<keyword evidence="4 5" id="KW-0648">Protein biosynthesis</keyword>
<dbReference type="PANTHER" id="PTHR20982">
    <property type="entry name" value="RIBOSOME RECYCLING FACTOR"/>
    <property type="match status" value="1"/>
</dbReference>
<accession>A0A2I1K4F2</accession>
<dbReference type="GO" id="GO:0043023">
    <property type="term" value="F:ribosomal large subunit binding"/>
    <property type="evidence" value="ECO:0007669"/>
    <property type="project" value="TreeGrafter"/>
</dbReference>
<comment type="caution">
    <text evidence="8">The sequence shown here is derived from an EMBL/GenBank/DDBJ whole genome shotgun (WGS) entry which is preliminary data.</text>
</comment>
<name>A0A2I1K4F2_9LACT</name>
<keyword evidence="6" id="KW-0175">Coiled coil</keyword>
<gene>
    <name evidence="5" type="primary">frr</name>
    <name evidence="8" type="ORF">CYJ57_02050</name>
</gene>
<dbReference type="PANTHER" id="PTHR20982:SF3">
    <property type="entry name" value="MITOCHONDRIAL RIBOSOME RECYCLING FACTOR PSEUDO 1"/>
    <property type="match status" value="1"/>
</dbReference>
<dbReference type="FunFam" id="1.10.132.20:FF:000001">
    <property type="entry name" value="Ribosome-recycling factor"/>
    <property type="match status" value="1"/>
</dbReference>
<comment type="similarity">
    <text evidence="2 5">Belongs to the RRF family.</text>
</comment>
<dbReference type="InterPro" id="IPR036191">
    <property type="entry name" value="RRF_sf"/>
</dbReference>
<evidence type="ECO:0000256" key="2">
    <source>
        <dbReference type="ARBA" id="ARBA00005912"/>
    </source>
</evidence>
<evidence type="ECO:0000256" key="4">
    <source>
        <dbReference type="ARBA" id="ARBA00022917"/>
    </source>
</evidence>
<dbReference type="Gene3D" id="1.10.132.20">
    <property type="entry name" value="Ribosome-recycling factor"/>
    <property type="match status" value="1"/>
</dbReference>
<dbReference type="HAMAP" id="MF_00040">
    <property type="entry name" value="RRF"/>
    <property type="match status" value="1"/>
</dbReference>
<evidence type="ECO:0000259" key="7">
    <source>
        <dbReference type="Pfam" id="PF01765"/>
    </source>
</evidence>
<dbReference type="GO" id="GO:0006415">
    <property type="term" value="P:translational termination"/>
    <property type="evidence" value="ECO:0007669"/>
    <property type="project" value="UniProtKB-UniRule"/>
</dbReference>
<evidence type="ECO:0000256" key="6">
    <source>
        <dbReference type="SAM" id="Coils"/>
    </source>
</evidence>
<feature type="domain" description="Ribosome recycling factor" evidence="7">
    <location>
        <begin position="21"/>
        <end position="184"/>
    </location>
</feature>
<dbReference type="Gene3D" id="3.30.1360.40">
    <property type="match status" value="1"/>
</dbReference>
<reference evidence="8 9" key="1">
    <citation type="submission" date="2017-12" db="EMBL/GenBank/DDBJ databases">
        <title>Phylogenetic diversity of female urinary microbiome.</title>
        <authorList>
            <person name="Thomas-White K."/>
            <person name="Wolfe A.J."/>
        </authorList>
    </citation>
    <scope>NUCLEOTIDE SEQUENCE [LARGE SCALE GENOMIC DNA]</scope>
    <source>
        <strain evidence="8 9">UMB0898</strain>
    </source>
</reference>
<evidence type="ECO:0000256" key="5">
    <source>
        <dbReference type="HAMAP-Rule" id="MF_00040"/>
    </source>
</evidence>
<dbReference type="EMBL" id="PKHE01000003">
    <property type="protein sequence ID" value="PKY90432.1"/>
    <property type="molecule type" value="Genomic_DNA"/>
</dbReference>
<dbReference type="InterPro" id="IPR023584">
    <property type="entry name" value="Ribosome_recyc_fac_dom"/>
</dbReference>
<evidence type="ECO:0000256" key="3">
    <source>
        <dbReference type="ARBA" id="ARBA00022490"/>
    </source>
</evidence>
<proteinExistence type="inferred from homology"/>
<evidence type="ECO:0000313" key="9">
    <source>
        <dbReference type="Proteomes" id="UP000234384"/>
    </source>
</evidence>
<feature type="coiled-coil region" evidence="6">
    <location>
        <begin position="133"/>
        <end position="174"/>
    </location>
</feature>
<evidence type="ECO:0000313" key="8">
    <source>
        <dbReference type="EMBL" id="PKY90432.1"/>
    </source>
</evidence>
<dbReference type="InterPro" id="IPR002661">
    <property type="entry name" value="Ribosome_recyc_fac"/>
</dbReference>
<dbReference type="RefSeq" id="WP_101953876.1">
    <property type="nucleotide sequence ID" value="NZ_PKHE01000003.1"/>
</dbReference>